<evidence type="ECO:0000256" key="1">
    <source>
        <dbReference type="SAM" id="SignalP"/>
    </source>
</evidence>
<dbReference type="PANTHER" id="PTHR33734">
    <property type="entry name" value="LYSM DOMAIN-CONTAINING GPI-ANCHORED PROTEIN 2"/>
    <property type="match status" value="1"/>
</dbReference>
<feature type="signal peptide" evidence="1">
    <location>
        <begin position="1"/>
        <end position="19"/>
    </location>
</feature>
<evidence type="ECO:0000313" key="3">
    <source>
        <dbReference type="EMBL" id="KAJ8450801.1"/>
    </source>
</evidence>
<dbReference type="EMBL" id="JAKOGI010000012">
    <property type="protein sequence ID" value="KAJ8450801.1"/>
    <property type="molecule type" value="Genomic_DNA"/>
</dbReference>
<dbReference type="SMART" id="SM00257">
    <property type="entry name" value="LysM"/>
    <property type="match status" value="2"/>
</dbReference>
<accession>A0A9Q1KXV4</accession>
<evidence type="ECO:0000259" key="2">
    <source>
        <dbReference type="PROSITE" id="PS51782"/>
    </source>
</evidence>
<dbReference type="AlphaFoldDB" id="A0A9Q1KXV4"/>
<proteinExistence type="predicted"/>
<feature type="domain" description="LysM" evidence="2">
    <location>
        <begin position="103"/>
        <end position="150"/>
    </location>
</feature>
<gene>
    <name evidence="3" type="ORF">Cgig2_032426</name>
</gene>
<dbReference type="PANTHER" id="PTHR33734:SF11">
    <property type="entry name" value="LYSM DOMAIN-CONTAINING GPI-ANCHORED PROTEIN 2"/>
    <property type="match status" value="1"/>
</dbReference>
<dbReference type="OrthoDB" id="2107166at2759"/>
<reference evidence="3" key="1">
    <citation type="submission" date="2022-04" db="EMBL/GenBank/DDBJ databases">
        <title>Carnegiea gigantea Genome sequencing and assembly v2.</title>
        <authorList>
            <person name="Copetti D."/>
            <person name="Sanderson M.J."/>
            <person name="Burquez A."/>
            <person name="Wojciechowski M.F."/>
        </authorList>
    </citation>
    <scope>NUCLEOTIDE SEQUENCE</scope>
    <source>
        <strain evidence="3">SGP5-SGP5p</strain>
        <tissue evidence="3">Aerial part</tissue>
    </source>
</reference>
<dbReference type="CDD" id="cd00118">
    <property type="entry name" value="LysM"/>
    <property type="match status" value="1"/>
</dbReference>
<feature type="chain" id="PRO_5040468685" description="LysM domain-containing protein" evidence="1">
    <location>
        <begin position="20"/>
        <end position="367"/>
    </location>
</feature>
<dbReference type="SUPFAM" id="SSF54106">
    <property type="entry name" value="LysM domain"/>
    <property type="match status" value="2"/>
</dbReference>
<dbReference type="PROSITE" id="PS51782">
    <property type="entry name" value="LYSM"/>
    <property type="match status" value="2"/>
</dbReference>
<organism evidence="3 4">
    <name type="scientific">Carnegiea gigantea</name>
    <dbReference type="NCBI Taxonomy" id="171969"/>
    <lineage>
        <taxon>Eukaryota</taxon>
        <taxon>Viridiplantae</taxon>
        <taxon>Streptophyta</taxon>
        <taxon>Embryophyta</taxon>
        <taxon>Tracheophyta</taxon>
        <taxon>Spermatophyta</taxon>
        <taxon>Magnoliopsida</taxon>
        <taxon>eudicotyledons</taxon>
        <taxon>Gunneridae</taxon>
        <taxon>Pentapetalae</taxon>
        <taxon>Caryophyllales</taxon>
        <taxon>Cactineae</taxon>
        <taxon>Cactaceae</taxon>
        <taxon>Cactoideae</taxon>
        <taxon>Echinocereeae</taxon>
        <taxon>Carnegiea</taxon>
    </lineage>
</organism>
<comment type="caution">
    <text evidence="3">The sequence shown here is derived from an EMBL/GenBank/DDBJ whole genome shotgun (WGS) entry which is preliminary data.</text>
</comment>
<dbReference type="Pfam" id="PF01476">
    <property type="entry name" value="LysM"/>
    <property type="match status" value="2"/>
</dbReference>
<name>A0A9Q1KXV4_9CARY</name>
<evidence type="ECO:0000313" key="4">
    <source>
        <dbReference type="Proteomes" id="UP001153076"/>
    </source>
</evidence>
<dbReference type="InterPro" id="IPR018392">
    <property type="entry name" value="LysM"/>
</dbReference>
<keyword evidence="4" id="KW-1185">Reference proteome</keyword>
<sequence length="367" mass="39107">MVDSLCILVLLLSALTGRAQPPPSFKCASKTTCRAMVGYSPATPTTLGAIQSLFQVKNLRTLLGVNNLPLSTPPTSPVPANRTVRVPIPCRCSNGTGLSNRLPIYTVAKDDSLSKIASLYFSGLVTYHQIQAVNGIKDANLIKVGQKLWVPLPCSCDYVDAQPVVHYAHVVAPATSLDAIAAQFGTTTTNTLMTLNGITDPKKLMAGQVLDVPLKACSSSISNNSVDARMVVANGTYGFTANNCVMCKCDSANNFTLQCQPSGLKPVDWPTCPATQCPNNLSLGNYTLSSTCSRSTCAYAGYRNQTILTTLIDDNTCSESAMAPSSDEGSKMNGRWSLALALLFSQMLLIVPEIDVMCPLILRLVLN</sequence>
<feature type="domain" description="LysM" evidence="2">
    <location>
        <begin position="167"/>
        <end position="212"/>
    </location>
</feature>
<dbReference type="InterPro" id="IPR036779">
    <property type="entry name" value="LysM_dom_sf"/>
</dbReference>
<protein>
    <recommendedName>
        <fullName evidence="2">LysM domain-containing protein</fullName>
    </recommendedName>
</protein>
<dbReference type="Gene3D" id="3.10.350.10">
    <property type="entry name" value="LysM domain"/>
    <property type="match status" value="2"/>
</dbReference>
<keyword evidence="1" id="KW-0732">Signal</keyword>
<dbReference type="Proteomes" id="UP001153076">
    <property type="component" value="Unassembled WGS sequence"/>
</dbReference>